<evidence type="ECO:0000313" key="5">
    <source>
        <dbReference type="Proteomes" id="UP001206925"/>
    </source>
</evidence>
<keyword evidence="5" id="KW-1185">Reference proteome</keyword>
<name>A0AAD5CQZ2_AMBAR</name>
<dbReference type="SMART" id="SM00364">
    <property type="entry name" value="LRR_BAC"/>
    <property type="match status" value="5"/>
</dbReference>
<proteinExistence type="predicted"/>
<protein>
    <recommendedName>
        <fullName evidence="3">Disease resistance R13L4/SHOC-2-like LRR domain-containing protein</fullName>
    </recommendedName>
</protein>
<dbReference type="PANTHER" id="PTHR48051">
    <property type="match status" value="1"/>
</dbReference>
<dbReference type="InterPro" id="IPR003591">
    <property type="entry name" value="Leu-rich_rpt_typical-subtyp"/>
</dbReference>
<feature type="non-terminal residue" evidence="4">
    <location>
        <position position="304"/>
    </location>
</feature>
<dbReference type="GO" id="GO:0051707">
    <property type="term" value="P:response to other organism"/>
    <property type="evidence" value="ECO:0007669"/>
    <property type="project" value="UniProtKB-ARBA"/>
</dbReference>
<dbReference type="InterPro" id="IPR032675">
    <property type="entry name" value="LRR_dom_sf"/>
</dbReference>
<dbReference type="PANTHER" id="PTHR48051:SF1">
    <property type="entry name" value="RAS SUPPRESSOR PROTEIN 1"/>
    <property type="match status" value="1"/>
</dbReference>
<organism evidence="4 5">
    <name type="scientific">Ambrosia artemisiifolia</name>
    <name type="common">Common ragweed</name>
    <dbReference type="NCBI Taxonomy" id="4212"/>
    <lineage>
        <taxon>Eukaryota</taxon>
        <taxon>Viridiplantae</taxon>
        <taxon>Streptophyta</taxon>
        <taxon>Embryophyta</taxon>
        <taxon>Tracheophyta</taxon>
        <taxon>Spermatophyta</taxon>
        <taxon>Magnoliopsida</taxon>
        <taxon>eudicotyledons</taxon>
        <taxon>Gunneridae</taxon>
        <taxon>Pentapetalae</taxon>
        <taxon>asterids</taxon>
        <taxon>campanulids</taxon>
        <taxon>Asterales</taxon>
        <taxon>Asteraceae</taxon>
        <taxon>Asteroideae</taxon>
        <taxon>Heliantheae alliance</taxon>
        <taxon>Heliantheae</taxon>
        <taxon>Ambrosia</taxon>
    </lineage>
</organism>
<dbReference type="EMBL" id="JAMZMK010007018">
    <property type="protein sequence ID" value="KAI7746189.1"/>
    <property type="molecule type" value="Genomic_DNA"/>
</dbReference>
<evidence type="ECO:0000259" key="3">
    <source>
        <dbReference type="Pfam" id="PF23598"/>
    </source>
</evidence>
<keyword evidence="1" id="KW-0433">Leucine-rich repeat</keyword>
<feature type="domain" description="Disease resistance R13L4/SHOC-2-like LRR" evidence="3">
    <location>
        <begin position="128"/>
        <end position="209"/>
    </location>
</feature>
<keyword evidence="2" id="KW-0677">Repeat</keyword>
<dbReference type="SUPFAM" id="SSF52058">
    <property type="entry name" value="L domain-like"/>
    <property type="match status" value="1"/>
</dbReference>
<evidence type="ECO:0000256" key="1">
    <source>
        <dbReference type="ARBA" id="ARBA00022614"/>
    </source>
</evidence>
<dbReference type="GO" id="GO:0005737">
    <property type="term" value="C:cytoplasm"/>
    <property type="evidence" value="ECO:0007669"/>
    <property type="project" value="TreeGrafter"/>
</dbReference>
<dbReference type="GO" id="GO:0006952">
    <property type="term" value="P:defense response"/>
    <property type="evidence" value="ECO:0007669"/>
    <property type="project" value="UniProtKB-ARBA"/>
</dbReference>
<evidence type="ECO:0000313" key="4">
    <source>
        <dbReference type="EMBL" id="KAI7746189.1"/>
    </source>
</evidence>
<gene>
    <name evidence="4" type="ORF">M8C21_016267</name>
</gene>
<sequence>NLGLKPRFIPSPRCPSKTSQVELKHVSPLERTILLTAEPGRLIMGCFASKSTDSKARRLSRWRTSGIVALRDAKLKSFPDEVLELGKSVRTLDLTQNKLVDVPEEISKLMSIQRLILANNVIERLPMNIGKLQSIKFIILDGNRLTTFPDEVGQLVRLERLSISGNLLTSLPETLGSLRNLLLLNVSHNKLKALPDSIGSCFSLEELQANENSIEELPTSVCSLVNLKSLCLDHNNLKQIPPSLLKECKTLQNISLHGNPISMDQFQQMEGFHEFEDRRKKKFDKQIDSNVMIGSKGLDEGVDL</sequence>
<dbReference type="Proteomes" id="UP001206925">
    <property type="component" value="Unassembled WGS sequence"/>
</dbReference>
<evidence type="ECO:0000256" key="2">
    <source>
        <dbReference type="ARBA" id="ARBA00022737"/>
    </source>
</evidence>
<dbReference type="Gene3D" id="3.80.10.10">
    <property type="entry name" value="Ribonuclease Inhibitor"/>
    <property type="match status" value="1"/>
</dbReference>
<dbReference type="Pfam" id="PF23598">
    <property type="entry name" value="LRR_14"/>
    <property type="match status" value="1"/>
</dbReference>
<comment type="caution">
    <text evidence="4">The sequence shown here is derived from an EMBL/GenBank/DDBJ whole genome shotgun (WGS) entry which is preliminary data.</text>
</comment>
<dbReference type="Pfam" id="PF00560">
    <property type="entry name" value="LRR_1"/>
    <property type="match status" value="1"/>
</dbReference>
<dbReference type="AlphaFoldDB" id="A0AAD5CQZ2"/>
<dbReference type="SMART" id="SM00369">
    <property type="entry name" value="LRR_TYP"/>
    <property type="match status" value="5"/>
</dbReference>
<reference evidence="4" key="1">
    <citation type="submission" date="2022-06" db="EMBL/GenBank/DDBJ databases">
        <title>Uncovering the hologenomic basis of an extraordinary plant invasion.</title>
        <authorList>
            <person name="Bieker V.C."/>
            <person name="Martin M.D."/>
            <person name="Gilbert T."/>
            <person name="Hodgins K."/>
            <person name="Battlay P."/>
            <person name="Petersen B."/>
            <person name="Wilson J."/>
        </authorList>
    </citation>
    <scope>NUCLEOTIDE SEQUENCE</scope>
    <source>
        <strain evidence="4">AA19_3_7</strain>
        <tissue evidence="4">Leaf</tissue>
    </source>
</reference>
<accession>A0AAD5CQZ2</accession>
<dbReference type="InterPro" id="IPR001611">
    <property type="entry name" value="Leu-rich_rpt"/>
</dbReference>
<dbReference type="InterPro" id="IPR050216">
    <property type="entry name" value="LRR_domain-containing"/>
</dbReference>
<dbReference type="PROSITE" id="PS51450">
    <property type="entry name" value="LRR"/>
    <property type="match status" value="1"/>
</dbReference>
<dbReference type="InterPro" id="IPR055414">
    <property type="entry name" value="LRR_R13L4/SHOC2-like"/>
</dbReference>